<dbReference type="RefSeq" id="WP_379870372.1">
    <property type="nucleotide sequence ID" value="NZ_JBHTBH010000003.1"/>
</dbReference>
<evidence type="ECO:0000256" key="1">
    <source>
        <dbReference type="SAM" id="MobiDB-lite"/>
    </source>
</evidence>
<gene>
    <name evidence="2" type="ORF">ACFQRF_08925</name>
</gene>
<organism evidence="2 3">
    <name type="scientific">Marinactinospora rubrisoli</name>
    <dbReference type="NCBI Taxonomy" id="2715399"/>
    <lineage>
        <taxon>Bacteria</taxon>
        <taxon>Bacillati</taxon>
        <taxon>Actinomycetota</taxon>
        <taxon>Actinomycetes</taxon>
        <taxon>Streptosporangiales</taxon>
        <taxon>Nocardiopsidaceae</taxon>
        <taxon>Marinactinospora</taxon>
    </lineage>
</organism>
<feature type="region of interest" description="Disordered" evidence="1">
    <location>
        <begin position="1"/>
        <end position="51"/>
    </location>
</feature>
<name>A0ABW2KF14_9ACTN</name>
<feature type="compositionally biased region" description="Low complexity" evidence="1">
    <location>
        <begin position="73"/>
        <end position="82"/>
    </location>
</feature>
<dbReference type="EMBL" id="JBHTBH010000003">
    <property type="protein sequence ID" value="MFC7327865.1"/>
    <property type="molecule type" value="Genomic_DNA"/>
</dbReference>
<dbReference type="Proteomes" id="UP001596540">
    <property type="component" value="Unassembled WGS sequence"/>
</dbReference>
<evidence type="ECO:0000313" key="3">
    <source>
        <dbReference type="Proteomes" id="UP001596540"/>
    </source>
</evidence>
<evidence type="ECO:0000313" key="2">
    <source>
        <dbReference type="EMBL" id="MFC7327865.1"/>
    </source>
</evidence>
<feature type="compositionally biased region" description="Basic and acidic residues" evidence="1">
    <location>
        <begin position="1"/>
        <end position="18"/>
    </location>
</feature>
<feature type="compositionally biased region" description="Basic and acidic residues" evidence="1">
    <location>
        <begin position="103"/>
        <end position="113"/>
    </location>
</feature>
<feature type="region of interest" description="Disordered" evidence="1">
    <location>
        <begin position="73"/>
        <end position="121"/>
    </location>
</feature>
<accession>A0ABW2KF14</accession>
<proteinExistence type="predicted"/>
<protein>
    <submittedName>
        <fullName evidence="2">Uncharacterized protein</fullName>
    </submittedName>
</protein>
<reference evidence="3" key="1">
    <citation type="journal article" date="2019" name="Int. J. Syst. Evol. Microbiol.">
        <title>The Global Catalogue of Microorganisms (GCM) 10K type strain sequencing project: providing services to taxonomists for standard genome sequencing and annotation.</title>
        <authorList>
            <consortium name="The Broad Institute Genomics Platform"/>
            <consortium name="The Broad Institute Genome Sequencing Center for Infectious Disease"/>
            <person name="Wu L."/>
            <person name="Ma J."/>
        </authorList>
    </citation>
    <scope>NUCLEOTIDE SEQUENCE [LARGE SCALE GENOMIC DNA]</scope>
    <source>
        <strain evidence="3">CGMCC 4.7382</strain>
    </source>
</reference>
<comment type="caution">
    <text evidence="2">The sequence shown here is derived from an EMBL/GenBank/DDBJ whole genome shotgun (WGS) entry which is preliminary data.</text>
</comment>
<keyword evidence="3" id="KW-1185">Reference proteome</keyword>
<sequence length="121" mass="12884">MGENHPDPRPEGREHPEPGPRVPTRRAAPRHEELGTLGAAAELPPPPPVLREHLAHLPARIGATMPAADAPVDAPAVQAATASQDPDLGWWPRRMANAVPSHPDGEVDTRRDQPALGTDTP</sequence>